<gene>
    <name evidence="1" type="ORF">BV25DRAFT_1585178</name>
</gene>
<evidence type="ECO:0000313" key="2">
    <source>
        <dbReference type="Proteomes" id="UP000814140"/>
    </source>
</evidence>
<name>A0ACB8TBY1_9AGAM</name>
<reference evidence="1" key="2">
    <citation type="journal article" date="2022" name="New Phytol.">
        <title>Evolutionary transition to the ectomycorrhizal habit in the genomes of a hyperdiverse lineage of mushroom-forming fungi.</title>
        <authorList>
            <person name="Looney B."/>
            <person name="Miyauchi S."/>
            <person name="Morin E."/>
            <person name="Drula E."/>
            <person name="Courty P.E."/>
            <person name="Kohler A."/>
            <person name="Kuo A."/>
            <person name="LaButti K."/>
            <person name="Pangilinan J."/>
            <person name="Lipzen A."/>
            <person name="Riley R."/>
            <person name="Andreopoulos W."/>
            <person name="He G."/>
            <person name="Johnson J."/>
            <person name="Nolan M."/>
            <person name="Tritt A."/>
            <person name="Barry K.W."/>
            <person name="Grigoriev I.V."/>
            <person name="Nagy L.G."/>
            <person name="Hibbett D."/>
            <person name="Henrissat B."/>
            <person name="Matheny P.B."/>
            <person name="Labbe J."/>
            <person name="Martin F.M."/>
        </authorList>
    </citation>
    <scope>NUCLEOTIDE SEQUENCE</scope>
    <source>
        <strain evidence="1">HHB10654</strain>
    </source>
</reference>
<keyword evidence="2" id="KW-1185">Reference proteome</keyword>
<protein>
    <submittedName>
        <fullName evidence="1">Uncharacterized protein</fullName>
    </submittedName>
</protein>
<reference evidence="1" key="1">
    <citation type="submission" date="2021-03" db="EMBL/GenBank/DDBJ databases">
        <authorList>
            <consortium name="DOE Joint Genome Institute"/>
            <person name="Ahrendt S."/>
            <person name="Looney B.P."/>
            <person name="Miyauchi S."/>
            <person name="Morin E."/>
            <person name="Drula E."/>
            <person name="Courty P.E."/>
            <person name="Chicoki N."/>
            <person name="Fauchery L."/>
            <person name="Kohler A."/>
            <person name="Kuo A."/>
            <person name="Labutti K."/>
            <person name="Pangilinan J."/>
            <person name="Lipzen A."/>
            <person name="Riley R."/>
            <person name="Andreopoulos W."/>
            <person name="He G."/>
            <person name="Johnson J."/>
            <person name="Barry K.W."/>
            <person name="Grigoriev I.V."/>
            <person name="Nagy L."/>
            <person name="Hibbett D."/>
            <person name="Henrissat B."/>
            <person name="Matheny P.B."/>
            <person name="Labbe J."/>
            <person name="Martin F."/>
        </authorList>
    </citation>
    <scope>NUCLEOTIDE SEQUENCE</scope>
    <source>
        <strain evidence="1">HHB10654</strain>
    </source>
</reference>
<comment type="caution">
    <text evidence="1">The sequence shown here is derived from an EMBL/GenBank/DDBJ whole genome shotgun (WGS) entry which is preliminary data.</text>
</comment>
<sequence>MSTATASASSFSIKPWIELSRVDRLAGSMLIFWPLGGCRCRMHFHPTPTPPAPISLGPHHGGTNNLDVIARLHSSSCIWAARLSPPSQCVEPVTVTTFGVSADLPSGAGCIWNDILDRNFDRQVGKYRCTFALAHGTD</sequence>
<evidence type="ECO:0000313" key="1">
    <source>
        <dbReference type="EMBL" id="KAI0065686.1"/>
    </source>
</evidence>
<dbReference type="Proteomes" id="UP000814140">
    <property type="component" value="Unassembled WGS sequence"/>
</dbReference>
<dbReference type="EMBL" id="MU277194">
    <property type="protein sequence ID" value="KAI0065686.1"/>
    <property type="molecule type" value="Genomic_DNA"/>
</dbReference>
<accession>A0ACB8TBY1</accession>
<organism evidence="1 2">
    <name type="scientific">Artomyces pyxidatus</name>
    <dbReference type="NCBI Taxonomy" id="48021"/>
    <lineage>
        <taxon>Eukaryota</taxon>
        <taxon>Fungi</taxon>
        <taxon>Dikarya</taxon>
        <taxon>Basidiomycota</taxon>
        <taxon>Agaricomycotina</taxon>
        <taxon>Agaricomycetes</taxon>
        <taxon>Russulales</taxon>
        <taxon>Auriscalpiaceae</taxon>
        <taxon>Artomyces</taxon>
    </lineage>
</organism>
<proteinExistence type="predicted"/>